<dbReference type="GO" id="GO:0042301">
    <property type="term" value="F:phosphate ion binding"/>
    <property type="evidence" value="ECO:0007669"/>
    <property type="project" value="InterPro"/>
</dbReference>
<dbReference type="InterPro" id="IPR024370">
    <property type="entry name" value="PBP_domain"/>
</dbReference>
<dbReference type="PIRSF" id="PIRSF002756">
    <property type="entry name" value="PstS"/>
    <property type="match status" value="1"/>
</dbReference>
<dbReference type="Pfam" id="PF12849">
    <property type="entry name" value="PBP_like_2"/>
    <property type="match status" value="1"/>
</dbReference>
<evidence type="ECO:0000256" key="2">
    <source>
        <dbReference type="ARBA" id="ARBA00022448"/>
    </source>
</evidence>
<dbReference type="InterPro" id="IPR005673">
    <property type="entry name" value="ABC_phos-bd_PstS"/>
</dbReference>
<reference evidence="5" key="1">
    <citation type="submission" date="2020-05" db="EMBL/GenBank/DDBJ databases">
        <authorList>
            <person name="Chiriac C."/>
            <person name="Salcher M."/>
            <person name="Ghai R."/>
            <person name="Kavagutti S V."/>
        </authorList>
    </citation>
    <scope>NUCLEOTIDE SEQUENCE</scope>
</reference>
<feature type="domain" description="PBP" evidence="4">
    <location>
        <begin position="28"/>
        <end position="352"/>
    </location>
</feature>
<dbReference type="InterPro" id="IPR050962">
    <property type="entry name" value="Phosphate-bind_PstS"/>
</dbReference>
<evidence type="ECO:0000259" key="4">
    <source>
        <dbReference type="Pfam" id="PF12849"/>
    </source>
</evidence>
<evidence type="ECO:0000313" key="5">
    <source>
        <dbReference type="EMBL" id="CAB4569205.1"/>
    </source>
</evidence>
<organism evidence="5">
    <name type="scientific">freshwater metagenome</name>
    <dbReference type="NCBI Taxonomy" id="449393"/>
    <lineage>
        <taxon>unclassified sequences</taxon>
        <taxon>metagenomes</taxon>
        <taxon>ecological metagenomes</taxon>
    </lineage>
</organism>
<dbReference type="AlphaFoldDB" id="A0A6J6E1U8"/>
<accession>A0A6J6E1U8</accession>
<gene>
    <name evidence="5" type="ORF">UFOPK1683_00577</name>
</gene>
<name>A0A6J6E1U8_9ZZZZ</name>
<proteinExistence type="inferred from homology"/>
<sequence length="383" mass="40639">MRFSKLAKVASLALAFGLVATTPAYAVNLEGSGASFPDFLIQGCKAPFNAATGHTYTYNPAGSGTGRSNSDKEIGDFWMTDAPHVGSTRRSSLIHIPVVMAPIGILHNVPGNKTLQLSAPTIAGIFSGAITMWNDPKIVADNNRTTNVVKYRKNPDGSLMKKANGDLIVLSNRPVKRNYVLPNKKIQVIYRLDSSGTTENFTDYLNKTAPTEWPSPKKAVFSQSFTKGELNLPGNIGRIVAGDKSAGVALLAGRTPYSITYVEPSFAKANKLKVAEVINNVGTAVAADATGVSAFMAEAEQDANGYLTFDYATKAPGAYPLGITSYLLADTASKDKTKAAAVAELAKFWVSPKCAAEVGEKFGFAVIDGDFLKKTNAQIAKIG</sequence>
<evidence type="ECO:0000256" key="3">
    <source>
        <dbReference type="ARBA" id="ARBA00022592"/>
    </source>
</evidence>
<protein>
    <submittedName>
        <fullName evidence="5">Unannotated protein</fullName>
    </submittedName>
</protein>
<dbReference type="PANTHER" id="PTHR42996:SF1">
    <property type="entry name" value="PHOSPHATE-BINDING PROTEIN PSTS"/>
    <property type="match status" value="1"/>
</dbReference>
<evidence type="ECO:0000256" key="1">
    <source>
        <dbReference type="ARBA" id="ARBA00008725"/>
    </source>
</evidence>
<dbReference type="GO" id="GO:0043190">
    <property type="term" value="C:ATP-binding cassette (ABC) transporter complex"/>
    <property type="evidence" value="ECO:0007669"/>
    <property type="project" value="InterPro"/>
</dbReference>
<keyword evidence="3" id="KW-0592">Phosphate transport</keyword>
<keyword evidence="2" id="KW-0813">Transport</keyword>
<dbReference type="Gene3D" id="3.40.190.10">
    <property type="entry name" value="Periplasmic binding protein-like II"/>
    <property type="match status" value="2"/>
</dbReference>
<dbReference type="EMBL" id="CAEZTL010000043">
    <property type="protein sequence ID" value="CAB4569205.1"/>
    <property type="molecule type" value="Genomic_DNA"/>
</dbReference>
<dbReference type="GO" id="GO:0035435">
    <property type="term" value="P:phosphate ion transmembrane transport"/>
    <property type="evidence" value="ECO:0007669"/>
    <property type="project" value="InterPro"/>
</dbReference>
<dbReference type="PANTHER" id="PTHR42996">
    <property type="entry name" value="PHOSPHATE-BINDING PROTEIN PSTS"/>
    <property type="match status" value="1"/>
</dbReference>
<comment type="similarity">
    <text evidence="1">Belongs to the PstS family.</text>
</comment>
<dbReference type="SUPFAM" id="SSF53850">
    <property type="entry name" value="Periplasmic binding protein-like II"/>
    <property type="match status" value="1"/>
</dbReference>